<evidence type="ECO:0000256" key="4">
    <source>
        <dbReference type="ARBA" id="ARBA00022777"/>
    </source>
</evidence>
<dbReference type="AlphaFoldDB" id="D8LY47"/>
<dbReference type="RefSeq" id="XP_012894550.1">
    <property type="nucleotide sequence ID" value="XM_013039096.1"/>
</dbReference>
<dbReference type="InterPro" id="IPR008271">
    <property type="entry name" value="Ser/Thr_kinase_AS"/>
</dbReference>
<keyword evidence="3" id="KW-0547">Nucleotide-binding</keyword>
<evidence type="ECO:0000256" key="3">
    <source>
        <dbReference type="ARBA" id="ARBA00022741"/>
    </source>
</evidence>
<dbReference type="PROSITE" id="PS00108">
    <property type="entry name" value="PROTEIN_KINASE_ST"/>
    <property type="match status" value="1"/>
</dbReference>
<dbReference type="InterPro" id="IPR011009">
    <property type="entry name" value="Kinase-like_dom_sf"/>
</dbReference>
<sequence length="265" mass="30902">MMFKEQTMMYLNHPNIVSIKEVISKNGRIYIVMEQMGNNLCTCIERFKHLLSEDQVRNILFIFVQPDHYRFQILQGVAYLHSHNIFHRDIKPENLLLKGDVIKIADFGLAREMDSRPPYTDYIATRWYFYVSALLRSRYRAPEILLRSDHYNQAVDLWAVGCIMAEIITCSPLFPGKSEEDQIYKICTVLGTPTKEIWEEGIVLANRLHFQFPQFKPLNLKSYFPHASQKAVDLISALLSWNPLSRPSAVEALQFPFFVDAYSPF</sequence>
<evidence type="ECO:0000256" key="5">
    <source>
        <dbReference type="ARBA" id="ARBA00022840"/>
    </source>
</evidence>
<reference evidence="7" key="1">
    <citation type="submission" date="2010-02" db="EMBL/GenBank/DDBJ databases">
        <title>Sequencing and annotation of the Blastocystis hominis genome.</title>
        <authorList>
            <person name="Wincker P."/>
        </authorList>
    </citation>
    <scope>NUCLEOTIDE SEQUENCE</scope>
    <source>
        <strain evidence="7">Singapore isolate B</strain>
    </source>
</reference>
<evidence type="ECO:0000256" key="1">
    <source>
        <dbReference type="ARBA" id="ARBA00022527"/>
    </source>
</evidence>
<feature type="domain" description="Protein kinase" evidence="6">
    <location>
        <begin position="1"/>
        <end position="258"/>
    </location>
</feature>
<dbReference type="InterPro" id="IPR000719">
    <property type="entry name" value="Prot_kinase_dom"/>
</dbReference>
<dbReference type="Gene3D" id="1.10.510.10">
    <property type="entry name" value="Transferase(Phosphotransferase) domain 1"/>
    <property type="match status" value="1"/>
</dbReference>
<dbReference type="Gene3D" id="3.30.200.20">
    <property type="entry name" value="Phosphorylase Kinase, domain 1"/>
    <property type="match status" value="1"/>
</dbReference>
<keyword evidence="5" id="KW-0067">ATP-binding</keyword>
<dbReference type="SUPFAM" id="SSF56112">
    <property type="entry name" value="Protein kinase-like (PK-like)"/>
    <property type="match status" value="1"/>
</dbReference>
<dbReference type="GO" id="GO:0004674">
    <property type="term" value="F:protein serine/threonine kinase activity"/>
    <property type="evidence" value="ECO:0007669"/>
    <property type="project" value="UniProtKB-KW"/>
</dbReference>
<evidence type="ECO:0000259" key="6">
    <source>
        <dbReference type="PROSITE" id="PS50011"/>
    </source>
</evidence>
<dbReference type="OrthoDB" id="2158884at2759"/>
<dbReference type="FunFam" id="1.10.510.10:FF:000624">
    <property type="entry name" value="Mitogen-activated protein kinase"/>
    <property type="match status" value="1"/>
</dbReference>
<dbReference type="PANTHER" id="PTHR24055">
    <property type="entry name" value="MITOGEN-ACTIVATED PROTEIN KINASE"/>
    <property type="match status" value="1"/>
</dbReference>
<evidence type="ECO:0000256" key="2">
    <source>
        <dbReference type="ARBA" id="ARBA00022679"/>
    </source>
</evidence>
<evidence type="ECO:0000313" key="7">
    <source>
        <dbReference type="EMBL" id="CBK20502.2"/>
    </source>
</evidence>
<name>D8LY47_BLAHO</name>
<keyword evidence="2" id="KW-0808">Transferase</keyword>
<dbReference type="Pfam" id="PF00069">
    <property type="entry name" value="Pkinase"/>
    <property type="match status" value="1"/>
</dbReference>
<dbReference type="GeneID" id="24918113"/>
<keyword evidence="1" id="KW-0723">Serine/threonine-protein kinase</keyword>
<keyword evidence="8" id="KW-1185">Reference proteome</keyword>
<gene>
    <name evidence="7" type="ORF">GSBLH_T00000823001</name>
</gene>
<dbReference type="PROSITE" id="PS50011">
    <property type="entry name" value="PROTEIN_KINASE_DOM"/>
    <property type="match status" value="1"/>
</dbReference>
<dbReference type="SMART" id="SM00220">
    <property type="entry name" value="S_TKc"/>
    <property type="match status" value="1"/>
</dbReference>
<evidence type="ECO:0000313" key="8">
    <source>
        <dbReference type="Proteomes" id="UP000008312"/>
    </source>
</evidence>
<dbReference type="OMA" id="SHNIFHR"/>
<dbReference type="InParanoid" id="D8LY47"/>
<dbReference type="InterPro" id="IPR050117">
    <property type="entry name" value="MAPK"/>
</dbReference>
<keyword evidence="4" id="KW-0418">Kinase</keyword>
<dbReference type="GO" id="GO:0005524">
    <property type="term" value="F:ATP binding"/>
    <property type="evidence" value="ECO:0007669"/>
    <property type="project" value="UniProtKB-KW"/>
</dbReference>
<organism evidence="7">
    <name type="scientific">Blastocystis hominis</name>
    <dbReference type="NCBI Taxonomy" id="12968"/>
    <lineage>
        <taxon>Eukaryota</taxon>
        <taxon>Sar</taxon>
        <taxon>Stramenopiles</taxon>
        <taxon>Bigyra</taxon>
        <taxon>Opalozoa</taxon>
        <taxon>Opalinata</taxon>
        <taxon>Blastocystidae</taxon>
        <taxon>Blastocystis</taxon>
    </lineage>
</organism>
<dbReference type="EMBL" id="FN668639">
    <property type="protein sequence ID" value="CBK20502.2"/>
    <property type="molecule type" value="Genomic_DNA"/>
</dbReference>
<accession>D8LY47</accession>
<protein>
    <recommendedName>
        <fullName evidence="6">Protein kinase domain-containing protein</fullName>
    </recommendedName>
</protein>
<dbReference type="Proteomes" id="UP000008312">
    <property type="component" value="Unassembled WGS sequence"/>
</dbReference>
<proteinExistence type="predicted"/>